<evidence type="ECO:0000256" key="3">
    <source>
        <dbReference type="ARBA" id="ARBA00022490"/>
    </source>
</evidence>
<evidence type="ECO:0000256" key="10">
    <source>
        <dbReference type="ARBA" id="ARBA00046435"/>
    </source>
</evidence>
<dbReference type="AlphaFoldDB" id="A0A8J7TAN1"/>
<evidence type="ECO:0000256" key="8">
    <source>
        <dbReference type="ARBA" id="ARBA00023273"/>
    </source>
</evidence>
<feature type="non-terminal residue" evidence="13">
    <location>
        <position position="1"/>
    </location>
</feature>
<dbReference type="PANTHER" id="PTHR14517">
    <property type="entry name" value="RIB43A-RELATED"/>
    <property type="match status" value="1"/>
</dbReference>
<protein>
    <recommendedName>
        <fullName evidence="9">RIB43A-like with coiled-coils protein 1</fullName>
    </recommendedName>
</protein>
<evidence type="ECO:0000256" key="5">
    <source>
        <dbReference type="ARBA" id="ARBA00023054"/>
    </source>
</evidence>
<dbReference type="Pfam" id="PF05914">
    <property type="entry name" value="RIB43A"/>
    <property type="match status" value="1"/>
</dbReference>
<feature type="region of interest" description="Disordered" evidence="12">
    <location>
        <begin position="287"/>
        <end position="311"/>
    </location>
</feature>
<evidence type="ECO:0000256" key="11">
    <source>
        <dbReference type="SAM" id="Coils"/>
    </source>
</evidence>
<evidence type="ECO:0000256" key="9">
    <source>
        <dbReference type="ARBA" id="ARBA00041087"/>
    </source>
</evidence>
<dbReference type="PANTHER" id="PTHR14517:SF11">
    <property type="entry name" value="RIB43A-LIKE WITH COILED-COILS PROTEIN 1"/>
    <property type="match status" value="1"/>
</dbReference>
<feature type="coiled-coil region" evidence="11">
    <location>
        <begin position="217"/>
        <end position="251"/>
    </location>
</feature>
<evidence type="ECO:0000256" key="12">
    <source>
        <dbReference type="SAM" id="MobiDB-lite"/>
    </source>
</evidence>
<feature type="coiled-coil region" evidence="11">
    <location>
        <begin position="313"/>
        <end position="357"/>
    </location>
</feature>
<name>A0A8J7TAN1_ATRSP</name>
<sequence>MYKVDLPVDGALAAAVERRRLAEAQRRSRVFNPRVRTLGVDLPALERQVEERRVLEEAERRRDRAFDALSLAQDAVFVQGQQEEQETRAQLARELQEFRATQQCPKDSRDFDLNDPRAIHSDSPAGLTDPDAQYGPASMQRFEGEDPGEKERRRIQKEENERVLRAQIEERARRCQEQNHKESVSERLRLLEDLRAVQLSALEEECKRAAQTALTDYHRAQAAERAERERAERAREEQEKLAELRQQVTSDLLTEQAEAGLAGGGRVLTDRWKGMSAEQHSAILRERQEQCTEGERRRAAERRTEAQWGQLQTAAARKAREEEENALERAREGRERLARYNAQLAREQRLHQQYLEKELYTNQPTAHYFTRFNTSSR</sequence>
<evidence type="ECO:0000256" key="6">
    <source>
        <dbReference type="ARBA" id="ARBA00023069"/>
    </source>
</evidence>
<feature type="compositionally biased region" description="Basic and acidic residues" evidence="12">
    <location>
        <begin position="106"/>
        <end position="120"/>
    </location>
</feature>
<evidence type="ECO:0000313" key="14">
    <source>
        <dbReference type="Proteomes" id="UP000736164"/>
    </source>
</evidence>
<feature type="compositionally biased region" description="Basic and acidic residues" evidence="12">
    <location>
        <begin position="287"/>
        <end position="305"/>
    </location>
</feature>
<evidence type="ECO:0000256" key="2">
    <source>
        <dbReference type="ARBA" id="ARBA00006875"/>
    </source>
</evidence>
<evidence type="ECO:0000256" key="7">
    <source>
        <dbReference type="ARBA" id="ARBA00023212"/>
    </source>
</evidence>
<dbReference type="InterPro" id="IPR008805">
    <property type="entry name" value="RIB43A"/>
</dbReference>
<keyword evidence="4" id="KW-0282">Flagellum</keyword>
<reference evidence="13" key="1">
    <citation type="journal article" date="2021" name="Cell">
        <title>Tracing the genetic footprints of vertebrate landing in non-teleost ray-finned fishes.</title>
        <authorList>
            <person name="Bi X."/>
            <person name="Wang K."/>
            <person name="Yang L."/>
            <person name="Pan H."/>
            <person name="Jiang H."/>
            <person name="Wei Q."/>
            <person name="Fang M."/>
            <person name="Yu H."/>
            <person name="Zhu C."/>
            <person name="Cai Y."/>
            <person name="He Y."/>
            <person name="Gan X."/>
            <person name="Zeng H."/>
            <person name="Yu D."/>
            <person name="Zhu Y."/>
            <person name="Jiang H."/>
            <person name="Qiu Q."/>
            <person name="Yang H."/>
            <person name="Zhang Y.E."/>
            <person name="Wang W."/>
            <person name="Zhu M."/>
            <person name="He S."/>
            <person name="Zhang G."/>
        </authorList>
    </citation>
    <scope>NUCLEOTIDE SEQUENCE</scope>
    <source>
        <strain evidence="13">Allg_001</strain>
    </source>
</reference>
<keyword evidence="8" id="KW-0966">Cell projection</keyword>
<proteinExistence type="inferred from homology"/>
<feature type="region of interest" description="Disordered" evidence="12">
    <location>
        <begin position="99"/>
        <end position="158"/>
    </location>
</feature>
<feature type="non-terminal residue" evidence="13">
    <location>
        <position position="377"/>
    </location>
</feature>
<keyword evidence="7" id="KW-0206">Cytoskeleton</keyword>
<evidence type="ECO:0000256" key="1">
    <source>
        <dbReference type="ARBA" id="ARBA00004611"/>
    </source>
</evidence>
<keyword evidence="3" id="KW-0963">Cytoplasm</keyword>
<dbReference type="EMBL" id="JAAWVO010030115">
    <property type="protein sequence ID" value="MBN3316474.1"/>
    <property type="molecule type" value="Genomic_DNA"/>
</dbReference>
<keyword evidence="6" id="KW-0969">Cilium</keyword>
<comment type="subunit">
    <text evidence="10">Microtubule inner protein component of sperm flagellar doublet microtubules.</text>
</comment>
<organism evidence="13 14">
    <name type="scientific">Atractosteus spatula</name>
    <name type="common">Alligator gar</name>
    <name type="synonym">Lepisosteus spatula</name>
    <dbReference type="NCBI Taxonomy" id="7917"/>
    <lineage>
        <taxon>Eukaryota</taxon>
        <taxon>Metazoa</taxon>
        <taxon>Chordata</taxon>
        <taxon>Craniata</taxon>
        <taxon>Vertebrata</taxon>
        <taxon>Euteleostomi</taxon>
        <taxon>Actinopterygii</taxon>
        <taxon>Neopterygii</taxon>
        <taxon>Holostei</taxon>
        <taxon>Semionotiformes</taxon>
        <taxon>Lepisosteidae</taxon>
        <taxon>Atractosteus</taxon>
    </lineage>
</organism>
<accession>A0A8J7TAN1</accession>
<gene>
    <name evidence="13" type="primary">Ribc1</name>
    <name evidence="13" type="ORF">GTO95_0006392</name>
</gene>
<comment type="similarity">
    <text evidence="2">Belongs to the RIB43A family.</text>
</comment>
<feature type="compositionally biased region" description="Basic and acidic residues" evidence="12">
    <location>
        <begin position="142"/>
        <end position="158"/>
    </location>
</feature>
<comment type="subcellular location">
    <subcellularLocation>
        <location evidence="1">Cytoplasm</location>
        <location evidence="1">Cytoskeleton</location>
        <location evidence="1">Flagellum axoneme</location>
    </subcellularLocation>
</comment>
<evidence type="ECO:0000256" key="4">
    <source>
        <dbReference type="ARBA" id="ARBA00022846"/>
    </source>
</evidence>
<evidence type="ECO:0000313" key="13">
    <source>
        <dbReference type="EMBL" id="MBN3316474.1"/>
    </source>
</evidence>
<comment type="caution">
    <text evidence="13">The sequence shown here is derived from an EMBL/GenBank/DDBJ whole genome shotgun (WGS) entry which is preliminary data.</text>
</comment>
<keyword evidence="14" id="KW-1185">Reference proteome</keyword>
<dbReference type="Proteomes" id="UP000736164">
    <property type="component" value="Unassembled WGS sequence"/>
</dbReference>
<keyword evidence="5 11" id="KW-0175">Coiled coil</keyword>